<dbReference type="Gene3D" id="3.30.1120.10">
    <property type="match status" value="1"/>
</dbReference>
<dbReference type="PANTHER" id="PTHR42693">
    <property type="entry name" value="ARYLSULFATASE FAMILY MEMBER"/>
    <property type="match status" value="1"/>
</dbReference>
<comment type="cofactor">
    <cofactor evidence="1">
        <name>Ca(2+)</name>
        <dbReference type="ChEBI" id="CHEBI:29108"/>
    </cofactor>
</comment>
<evidence type="ECO:0000256" key="4">
    <source>
        <dbReference type="ARBA" id="ARBA00022729"/>
    </source>
</evidence>
<dbReference type="SUPFAM" id="SSF53649">
    <property type="entry name" value="Alkaline phosphatase-like"/>
    <property type="match status" value="1"/>
</dbReference>
<dbReference type="Proteomes" id="UP000175691">
    <property type="component" value="Unassembled WGS sequence"/>
</dbReference>
<dbReference type="InterPro" id="IPR017850">
    <property type="entry name" value="Alkaline_phosphatase_core_sf"/>
</dbReference>
<organism evidence="9 10">
    <name type="scientific">Alteromonas confluentis</name>
    <dbReference type="NCBI Taxonomy" id="1656094"/>
    <lineage>
        <taxon>Bacteria</taxon>
        <taxon>Pseudomonadati</taxon>
        <taxon>Pseudomonadota</taxon>
        <taxon>Gammaproteobacteria</taxon>
        <taxon>Alteromonadales</taxon>
        <taxon>Alteromonadaceae</taxon>
        <taxon>Alteromonas/Salinimonas group</taxon>
        <taxon>Alteromonas</taxon>
    </lineage>
</organism>
<feature type="region of interest" description="Disordered" evidence="7">
    <location>
        <begin position="1"/>
        <end position="25"/>
    </location>
</feature>
<dbReference type="EMBL" id="MDHN01000029">
    <property type="protein sequence ID" value="OFC70465.1"/>
    <property type="molecule type" value="Genomic_DNA"/>
</dbReference>
<evidence type="ECO:0000256" key="3">
    <source>
        <dbReference type="ARBA" id="ARBA00022723"/>
    </source>
</evidence>
<comment type="similarity">
    <text evidence="2">Belongs to the sulfatase family.</text>
</comment>
<dbReference type="InterPro" id="IPR000917">
    <property type="entry name" value="Sulfatase_N"/>
</dbReference>
<evidence type="ECO:0000259" key="8">
    <source>
        <dbReference type="Pfam" id="PF00884"/>
    </source>
</evidence>
<dbReference type="Pfam" id="PF00884">
    <property type="entry name" value="Sulfatase"/>
    <property type="match status" value="1"/>
</dbReference>
<evidence type="ECO:0000256" key="6">
    <source>
        <dbReference type="ARBA" id="ARBA00022837"/>
    </source>
</evidence>
<reference evidence="9 10" key="1">
    <citation type="submission" date="2016-08" db="EMBL/GenBank/DDBJ databases">
        <authorList>
            <person name="Seilhamer J.J."/>
        </authorList>
    </citation>
    <scope>NUCLEOTIDE SEQUENCE [LARGE SCALE GENOMIC DNA]</scope>
    <source>
        <strain evidence="9 10">KCTC 42603</strain>
    </source>
</reference>
<dbReference type="InterPro" id="IPR050738">
    <property type="entry name" value="Sulfatase"/>
</dbReference>
<proteinExistence type="inferred from homology"/>
<evidence type="ECO:0000256" key="7">
    <source>
        <dbReference type="SAM" id="MobiDB-lite"/>
    </source>
</evidence>
<keyword evidence="6" id="KW-0106">Calcium</keyword>
<gene>
    <name evidence="9" type="ORF">BFC18_12955</name>
</gene>
<comment type="caution">
    <text evidence="9">The sequence shown here is derived from an EMBL/GenBank/DDBJ whole genome shotgun (WGS) entry which is preliminary data.</text>
</comment>
<dbReference type="AlphaFoldDB" id="A0A1E7ZAA3"/>
<dbReference type="GO" id="GO:0046872">
    <property type="term" value="F:metal ion binding"/>
    <property type="evidence" value="ECO:0007669"/>
    <property type="project" value="UniProtKB-KW"/>
</dbReference>
<protein>
    <recommendedName>
        <fullName evidence="8">Sulfatase N-terminal domain-containing protein</fullName>
    </recommendedName>
</protein>
<dbReference type="Gene3D" id="3.40.720.10">
    <property type="entry name" value="Alkaline Phosphatase, subunit A"/>
    <property type="match status" value="1"/>
</dbReference>
<evidence type="ECO:0000313" key="9">
    <source>
        <dbReference type="EMBL" id="OFC70465.1"/>
    </source>
</evidence>
<evidence type="ECO:0000256" key="2">
    <source>
        <dbReference type="ARBA" id="ARBA00008779"/>
    </source>
</evidence>
<dbReference type="GO" id="GO:0004065">
    <property type="term" value="F:arylsulfatase activity"/>
    <property type="evidence" value="ECO:0007669"/>
    <property type="project" value="TreeGrafter"/>
</dbReference>
<accession>A0A1E7ZAA3</accession>
<sequence>METAEVRLTATEKFTGPGNQKSAAPLTATRFDTSIPSLATILKANNYQTAHFGKWHIGPEPFSALQHGFDTDIPHYEGSGPTGGYLAPWSFAPNLQPQTPGEHIDIRLAEEASKWMSNHHDEGPLFINFWPFSVHAPFLNAEGDYFNHFADKRSAFSSQRSAVYASMIKYFDDAVGILWDGLVDAGIEDETIIIFTSDNGGNMYDVLGQIHPTSNFPLRGGKATQYSGGNKVPTFVIWPGKSQPHTVTHEAIQTIDIYPTLLEELGYSWPASHTVDGINFSPALSGSTLPSRPIITYYPTRNSVPDWLPPSATILFENWKLIKTFHYGQSEQHMYQLFNLETDIEEKVNLAGRETAKLAELELMLDDYLTESGVALPQANTNYIDGRFNYSTLGKPGERYTLPEERTRKSFALDLGVSQPTASEGDVVDIFWEVSGDSSNVITNYDQFMGPEVTVSTSTNSIQFVAPAVNTEQFVSFAFISRVNEQIIRKQIGVKILPTNVSPRLDVQTTGTLRKGQTGTISLTAYDANKDVLQLTVTSSALGLENVQSDSLETFSFEVPASLNFSQVDMTFKLSDGQETVIVKQSFNLAAAQTNTPPQSNSDSGGGSIAWLLPLSAFILLLRQKKRPR</sequence>
<keyword evidence="4" id="KW-0732">Signal</keyword>
<feature type="domain" description="Sulfatase N-terminal" evidence="8">
    <location>
        <begin position="33"/>
        <end position="266"/>
    </location>
</feature>
<evidence type="ECO:0000256" key="1">
    <source>
        <dbReference type="ARBA" id="ARBA00001913"/>
    </source>
</evidence>
<keyword evidence="5" id="KW-0378">Hydrolase</keyword>
<dbReference type="STRING" id="1656094.BFC18_12955"/>
<keyword evidence="10" id="KW-1185">Reference proteome</keyword>
<keyword evidence="3" id="KW-0479">Metal-binding</keyword>
<dbReference type="PANTHER" id="PTHR42693:SF42">
    <property type="entry name" value="ARYLSULFATASE G"/>
    <property type="match status" value="1"/>
</dbReference>
<evidence type="ECO:0000313" key="10">
    <source>
        <dbReference type="Proteomes" id="UP000175691"/>
    </source>
</evidence>
<name>A0A1E7ZAA3_9ALTE</name>
<evidence type="ECO:0000256" key="5">
    <source>
        <dbReference type="ARBA" id="ARBA00022801"/>
    </source>
</evidence>